<dbReference type="Proteomes" id="UP000748025">
    <property type="component" value="Unassembled WGS sequence"/>
</dbReference>
<dbReference type="GO" id="GO:0005576">
    <property type="term" value="C:extracellular region"/>
    <property type="evidence" value="ECO:0007669"/>
    <property type="project" value="InterPro"/>
</dbReference>
<comment type="similarity">
    <text evidence="2">Belongs to the cerato-ulmin hydrophobin family.</text>
</comment>
<accession>A0A9P7T2P3</accession>
<dbReference type="Gene3D" id="3.20.120.10">
    <property type="entry name" value="Hydrophobin"/>
    <property type="match status" value="1"/>
</dbReference>
<feature type="chain" id="PRO_5040345504" description="Hydrophobin" evidence="4">
    <location>
        <begin position="16"/>
        <end position="97"/>
    </location>
</feature>
<dbReference type="InterPro" id="IPR010636">
    <property type="entry name" value="Class_II_hydrophobin"/>
</dbReference>
<sequence length="97" mass="9928">MKFILPLSFASLALAAPSLPDLNGIASPRSAAEQQWSSRFTCSGLQGVPLCCSTNLLGVVGVDCSTPVGFACPSRSPNCCIAVLADQGLICKEAILG</sequence>
<evidence type="ECO:0000256" key="4">
    <source>
        <dbReference type="SAM" id="SignalP"/>
    </source>
</evidence>
<proteinExistence type="inferred from homology"/>
<evidence type="ECO:0000256" key="2">
    <source>
        <dbReference type="ARBA" id="ARBA00009576"/>
    </source>
</evidence>
<keyword evidence="3" id="KW-1015">Disulfide bond</keyword>
<dbReference type="SUPFAM" id="SSF101751">
    <property type="entry name" value="Hydrophobin II, HfbII"/>
    <property type="match status" value="1"/>
</dbReference>
<protein>
    <recommendedName>
        <fullName evidence="7">Hydrophobin</fullName>
    </recommendedName>
</protein>
<gene>
    <name evidence="5" type="ORF">E4U43_007156</name>
</gene>
<keyword evidence="4" id="KW-0732">Signal</keyword>
<dbReference type="InterPro" id="IPR036686">
    <property type="entry name" value="Class_II_Hydrophobin_sf"/>
</dbReference>
<evidence type="ECO:0000256" key="1">
    <source>
        <dbReference type="ARBA" id="ARBA00004196"/>
    </source>
</evidence>
<feature type="signal peptide" evidence="4">
    <location>
        <begin position="1"/>
        <end position="15"/>
    </location>
</feature>
<dbReference type="EMBL" id="SRPW01000056">
    <property type="protein sequence ID" value="KAG6018190.1"/>
    <property type="molecule type" value="Genomic_DNA"/>
</dbReference>
<evidence type="ECO:0000313" key="6">
    <source>
        <dbReference type="Proteomes" id="UP000748025"/>
    </source>
</evidence>
<organism evidence="5 6">
    <name type="scientific">Claviceps pusilla</name>
    <dbReference type="NCBI Taxonomy" id="123648"/>
    <lineage>
        <taxon>Eukaryota</taxon>
        <taxon>Fungi</taxon>
        <taxon>Dikarya</taxon>
        <taxon>Ascomycota</taxon>
        <taxon>Pezizomycotina</taxon>
        <taxon>Sordariomycetes</taxon>
        <taxon>Hypocreomycetidae</taxon>
        <taxon>Hypocreales</taxon>
        <taxon>Clavicipitaceae</taxon>
        <taxon>Claviceps</taxon>
    </lineage>
</organism>
<reference evidence="5" key="1">
    <citation type="journal article" date="2020" name="bioRxiv">
        <title>Whole genome comparisons of ergot fungi reveals the divergence and evolution of species within the genus Claviceps are the result of varying mechanisms driving genome evolution and host range expansion.</title>
        <authorList>
            <person name="Wyka S.A."/>
            <person name="Mondo S.J."/>
            <person name="Liu M."/>
            <person name="Dettman J."/>
            <person name="Nalam V."/>
            <person name="Broders K.D."/>
        </authorList>
    </citation>
    <scope>NUCLEOTIDE SEQUENCE</scope>
    <source>
        <strain evidence="5">CCC 602</strain>
    </source>
</reference>
<name>A0A9P7T2P3_9HYPO</name>
<dbReference type="AlphaFoldDB" id="A0A9P7T2P3"/>
<evidence type="ECO:0008006" key="7">
    <source>
        <dbReference type="Google" id="ProtNLM"/>
    </source>
</evidence>
<evidence type="ECO:0000256" key="3">
    <source>
        <dbReference type="ARBA" id="ARBA00023157"/>
    </source>
</evidence>
<dbReference type="Pfam" id="PF06766">
    <property type="entry name" value="Hydrophobin_2"/>
    <property type="match status" value="1"/>
</dbReference>
<comment type="caution">
    <text evidence="5">The sequence shown here is derived from an EMBL/GenBank/DDBJ whole genome shotgun (WGS) entry which is preliminary data.</text>
</comment>
<comment type="subcellular location">
    <subcellularLocation>
        <location evidence="1">Cell envelope</location>
    </subcellularLocation>
</comment>
<keyword evidence="6" id="KW-1185">Reference proteome</keyword>
<dbReference type="OrthoDB" id="4500971at2759"/>
<evidence type="ECO:0000313" key="5">
    <source>
        <dbReference type="EMBL" id="KAG6018190.1"/>
    </source>
</evidence>